<keyword evidence="2" id="KW-1185">Reference proteome</keyword>
<name>A0A9D4UYQ8_ADICA</name>
<sequence>MVSLELRIKKALVPAKIEAMKMAPKETSHRICKAKRASSRGEASLPLRVHNEIMMHTKWRSWQSNSSLRSLGKEMGALVPYC</sequence>
<evidence type="ECO:0000313" key="1">
    <source>
        <dbReference type="EMBL" id="KAI5076326.1"/>
    </source>
</evidence>
<dbReference type="AlphaFoldDB" id="A0A9D4UYQ8"/>
<accession>A0A9D4UYQ8</accession>
<comment type="caution">
    <text evidence="1">The sequence shown here is derived from an EMBL/GenBank/DDBJ whole genome shotgun (WGS) entry which is preliminary data.</text>
</comment>
<dbReference type="EMBL" id="JABFUD020000008">
    <property type="protein sequence ID" value="KAI5076326.1"/>
    <property type="molecule type" value="Genomic_DNA"/>
</dbReference>
<reference evidence="1" key="1">
    <citation type="submission" date="2021-01" db="EMBL/GenBank/DDBJ databases">
        <title>Adiantum capillus-veneris genome.</title>
        <authorList>
            <person name="Fang Y."/>
            <person name="Liao Q."/>
        </authorList>
    </citation>
    <scope>NUCLEOTIDE SEQUENCE</scope>
    <source>
        <strain evidence="1">H3</strain>
        <tissue evidence="1">Leaf</tissue>
    </source>
</reference>
<evidence type="ECO:0000313" key="2">
    <source>
        <dbReference type="Proteomes" id="UP000886520"/>
    </source>
</evidence>
<gene>
    <name evidence="1" type="ORF">GOP47_0008391</name>
</gene>
<proteinExistence type="predicted"/>
<protein>
    <submittedName>
        <fullName evidence="1">Uncharacterized protein</fullName>
    </submittedName>
</protein>
<dbReference type="Proteomes" id="UP000886520">
    <property type="component" value="Chromosome 8"/>
</dbReference>
<organism evidence="1 2">
    <name type="scientific">Adiantum capillus-veneris</name>
    <name type="common">Maidenhair fern</name>
    <dbReference type="NCBI Taxonomy" id="13818"/>
    <lineage>
        <taxon>Eukaryota</taxon>
        <taxon>Viridiplantae</taxon>
        <taxon>Streptophyta</taxon>
        <taxon>Embryophyta</taxon>
        <taxon>Tracheophyta</taxon>
        <taxon>Polypodiopsida</taxon>
        <taxon>Polypodiidae</taxon>
        <taxon>Polypodiales</taxon>
        <taxon>Pteridineae</taxon>
        <taxon>Pteridaceae</taxon>
        <taxon>Vittarioideae</taxon>
        <taxon>Adiantum</taxon>
    </lineage>
</organism>